<evidence type="ECO:0000259" key="1">
    <source>
        <dbReference type="Pfam" id="PF12770"/>
    </source>
</evidence>
<dbReference type="Gene3D" id="1.25.40.10">
    <property type="entry name" value="Tetratricopeptide repeat domain"/>
    <property type="match status" value="2"/>
</dbReference>
<accession>A0A9P7CZH0</accession>
<dbReference type="SUPFAM" id="SSF81901">
    <property type="entry name" value="HCP-like"/>
    <property type="match status" value="2"/>
</dbReference>
<dbReference type="EMBL" id="JABBWD010000046">
    <property type="protein sequence ID" value="KAG1773710.1"/>
    <property type="molecule type" value="Genomic_DNA"/>
</dbReference>
<evidence type="ECO:0000313" key="2">
    <source>
        <dbReference type="EMBL" id="KAG1773710.1"/>
    </source>
</evidence>
<protein>
    <submittedName>
        <fullName evidence="2">CHAT domain-containing protein</fullName>
    </submittedName>
</protein>
<dbReference type="OrthoDB" id="9991317at2759"/>
<keyword evidence="3" id="KW-1185">Reference proteome</keyword>
<reference evidence="2" key="1">
    <citation type="journal article" date="2020" name="New Phytol.">
        <title>Comparative genomics reveals dynamic genome evolution in host specialist ectomycorrhizal fungi.</title>
        <authorList>
            <person name="Lofgren L.A."/>
            <person name="Nguyen N.H."/>
            <person name="Vilgalys R."/>
            <person name="Ruytinx J."/>
            <person name="Liao H.L."/>
            <person name="Branco S."/>
            <person name="Kuo A."/>
            <person name="LaButti K."/>
            <person name="Lipzen A."/>
            <person name="Andreopoulos W."/>
            <person name="Pangilinan J."/>
            <person name="Riley R."/>
            <person name="Hundley H."/>
            <person name="Na H."/>
            <person name="Barry K."/>
            <person name="Grigoriev I.V."/>
            <person name="Stajich J.E."/>
            <person name="Kennedy P.G."/>
        </authorList>
    </citation>
    <scope>NUCLEOTIDE SEQUENCE</scope>
    <source>
        <strain evidence="2">DOB743</strain>
    </source>
</reference>
<proteinExistence type="predicted"/>
<feature type="domain" description="CHAT" evidence="1">
    <location>
        <begin position="765"/>
        <end position="992"/>
    </location>
</feature>
<dbReference type="AlphaFoldDB" id="A0A9P7CZH0"/>
<dbReference type="Proteomes" id="UP000714275">
    <property type="component" value="Unassembled WGS sequence"/>
</dbReference>
<dbReference type="InterPro" id="IPR024983">
    <property type="entry name" value="CHAT_dom"/>
</dbReference>
<dbReference type="InterPro" id="IPR011990">
    <property type="entry name" value="TPR-like_helical_dom_sf"/>
</dbReference>
<organism evidence="2 3">
    <name type="scientific">Suillus placidus</name>
    <dbReference type="NCBI Taxonomy" id="48579"/>
    <lineage>
        <taxon>Eukaryota</taxon>
        <taxon>Fungi</taxon>
        <taxon>Dikarya</taxon>
        <taxon>Basidiomycota</taxon>
        <taxon>Agaricomycotina</taxon>
        <taxon>Agaricomycetes</taxon>
        <taxon>Agaricomycetidae</taxon>
        <taxon>Boletales</taxon>
        <taxon>Suillineae</taxon>
        <taxon>Suillaceae</taxon>
        <taxon>Suillus</taxon>
    </lineage>
</organism>
<evidence type="ECO:0000313" key="3">
    <source>
        <dbReference type="Proteomes" id="UP000714275"/>
    </source>
</evidence>
<comment type="caution">
    <text evidence="2">The sequence shown here is derived from an EMBL/GenBank/DDBJ whole genome shotgun (WGS) entry which is preliminary data.</text>
</comment>
<name>A0A9P7CZH0_9AGAM</name>
<sequence>MSWDELLDHGDEPFDLSFPPVRGVHPSLTLKTTIVLACDDQDGALSDSLVDCRIARDTDAGHAQIVEYVTSENVSHLNAALEHFQLVLDQCPISHPDHATALTNLAYARLEGYARNDLQDIDGTTSLFRDALALRPQRHPDHLLSLYILTEALTWRHIKKDTAADIREAAQLYHELLPLCPEGTYLRSIAAGANGVDYVIRKCNNLPTDASDEGIHLRRVVLELCPLGYQRRSRALHELAQAVLARFDQHGSIDDIDEDIQFRREAVFLCPEGHADRDVYLSNLAFSLVSRFDHQGKPNDLNEAISLFEEVLRLCPVGYESRDFSLDNLGGAFITRFKKRGDIDDITRAISLYREALTLRPPGHPRRDTTLNNLASALQTRYDKLDVSEDLNEAIDLYRESLRLTRHDDPERHVNLFNLSSVLCSRFTETQENEDVEEAITLCQESLAALSSLHPHRYFSCMWLQEAYLSRYRILHDPADLSLAIENFRLGSRHPTQGFPERIIHAFNWAVTVEQHVHGSALEAYSTFFELLDAHLATRSSATSRREAASSFHYARTLPVDAASCAIRCDNLRQAVELAEQGRGQQWSLASRLRTPVEDLESANPNLAHNYLALSKLVSNAAQSSSTITDRAAADRAATEYRRLTRQWDAAVAEIRDLRAFSRFLLPPLYEDLQTAARQGPVIILIASQYSCSAIIIPTSGDPHHVPLPSVALADLKILKDRFTRAIRHASIMGPKVPRNDLIVLLRIVWDVIMLPIVNVLQYDLKLKYHSRIWLCPTAAFTSIPLHAAHPFKTNPDGSKEQCLEDLYICSYTPTLSALVRSRQGMKRRVTPSFVTIGQGQPGGGKGKALLAVDSELELVHKLVPATASRTTISGDAATRAGALEALQQNTWVHLACHGKQDPAQPYDSHFVMRDEHLTLLDIMERDIPHAEFAFLSACHTAVGDEETPDEVIHLAAGLQFSGFKSVVGTLWEVDDAVAQHCCQSFLHEYVRRFEGWCAMDCTKAAWALNRATHAVKTKVPLEQRMVFIHIGV</sequence>
<dbReference type="Pfam" id="PF12770">
    <property type="entry name" value="CHAT"/>
    <property type="match status" value="1"/>
</dbReference>
<gene>
    <name evidence="2" type="ORF">EV702DRAFT_1032773</name>
</gene>